<feature type="non-terminal residue" evidence="1">
    <location>
        <position position="278"/>
    </location>
</feature>
<accession>A0ACA9NZF7</accession>
<evidence type="ECO:0000313" key="2">
    <source>
        <dbReference type="Proteomes" id="UP000789702"/>
    </source>
</evidence>
<name>A0ACA9NZF7_9GLOM</name>
<sequence>MSKTTNFQIYTAIQSLEDLVKTQYVEQQKQFDNSEEVNNGQLFNMINSELVGLNDHSSLISDKLDTLATLLKSHNFNTHDKSNFSLFRYPKAIKQIKKRAYNEQIHYLHRKIKLHHNKKIAYNNKTLPANQMVGEEYLPDVTNTPTAGNNPIIIDVDYFMKDWEVQKNTNELAFEQPWTHEVITDIVAQYIQHLHKDYLALKKNPDAFSNRNIKQRHDNRLTLKSKALLKALDQYSDEENLHYPKEEIKHILHKRCMSPELTDEDNELELDVFHDKRI</sequence>
<protein>
    <submittedName>
        <fullName evidence="1">5526_t:CDS:1</fullName>
    </submittedName>
</protein>
<proteinExistence type="predicted"/>
<comment type="caution">
    <text evidence="1">The sequence shown here is derived from an EMBL/GenBank/DDBJ whole genome shotgun (WGS) entry which is preliminary data.</text>
</comment>
<gene>
    <name evidence="1" type="ORF">DHETER_LOCUS10734</name>
</gene>
<reference evidence="1" key="1">
    <citation type="submission" date="2021-06" db="EMBL/GenBank/DDBJ databases">
        <authorList>
            <person name="Kallberg Y."/>
            <person name="Tangrot J."/>
            <person name="Rosling A."/>
        </authorList>
    </citation>
    <scope>NUCLEOTIDE SEQUENCE</scope>
    <source>
        <strain evidence="1">IL203A</strain>
    </source>
</reference>
<dbReference type="Proteomes" id="UP000789702">
    <property type="component" value="Unassembled WGS sequence"/>
</dbReference>
<keyword evidence="2" id="KW-1185">Reference proteome</keyword>
<organism evidence="1 2">
    <name type="scientific">Dentiscutata heterogama</name>
    <dbReference type="NCBI Taxonomy" id="1316150"/>
    <lineage>
        <taxon>Eukaryota</taxon>
        <taxon>Fungi</taxon>
        <taxon>Fungi incertae sedis</taxon>
        <taxon>Mucoromycota</taxon>
        <taxon>Glomeromycotina</taxon>
        <taxon>Glomeromycetes</taxon>
        <taxon>Diversisporales</taxon>
        <taxon>Gigasporaceae</taxon>
        <taxon>Dentiscutata</taxon>
    </lineage>
</organism>
<dbReference type="EMBL" id="CAJVPU010021751">
    <property type="protein sequence ID" value="CAG8682566.1"/>
    <property type="molecule type" value="Genomic_DNA"/>
</dbReference>
<evidence type="ECO:0000313" key="1">
    <source>
        <dbReference type="EMBL" id="CAG8682566.1"/>
    </source>
</evidence>